<keyword evidence="3" id="KW-0133">Cell shape</keyword>
<feature type="transmembrane region" description="Helical" evidence="6">
    <location>
        <begin position="12"/>
        <end position="32"/>
    </location>
</feature>
<sequence>MKLNIKQSSQKIFWGLIILSLILLILDKLVVIDNLKRPPEKLFIFLNRSVLQREKYKNGLENNNFDSLILDEKLKLLEIENADLKVKIKKIEEENISMRKLLQAPLPPSWDFIPAHVLKVDSDILLLDQGFDQGVKLGQIVLVDNVLIGRVIKTTSTLSQVKLITHNEIILKAKVLESEVKGLVENKRNSLFLTQVDQKLSLQAEQIVITTGEDEIYPANLLIGKIIEIQKQESEFYQQALLKPYIDINELKVVFLLNDR</sequence>
<dbReference type="GO" id="GO:0008360">
    <property type="term" value="P:regulation of cell shape"/>
    <property type="evidence" value="ECO:0007669"/>
    <property type="project" value="UniProtKB-KW"/>
</dbReference>
<dbReference type="Gene3D" id="2.40.10.340">
    <property type="entry name" value="Rod shape-determining protein MreC, domain 1"/>
    <property type="match status" value="1"/>
</dbReference>
<dbReference type="InterPro" id="IPR007221">
    <property type="entry name" value="MreC"/>
</dbReference>
<comment type="caution">
    <text evidence="8">The sequence shown here is derived from an EMBL/GenBank/DDBJ whole genome shotgun (WGS) entry which is preliminary data.</text>
</comment>
<dbReference type="Pfam" id="PF04085">
    <property type="entry name" value="MreC"/>
    <property type="match status" value="1"/>
</dbReference>
<feature type="domain" description="Rod shape-determining protein MreC beta-barrel core" evidence="7">
    <location>
        <begin position="123"/>
        <end position="257"/>
    </location>
</feature>
<evidence type="ECO:0000256" key="5">
    <source>
        <dbReference type="SAM" id="Coils"/>
    </source>
</evidence>
<dbReference type="GO" id="GO:0005886">
    <property type="term" value="C:plasma membrane"/>
    <property type="evidence" value="ECO:0007669"/>
    <property type="project" value="TreeGrafter"/>
</dbReference>
<dbReference type="Gene3D" id="2.40.10.350">
    <property type="entry name" value="Rod shape-determining protein MreC, domain 2"/>
    <property type="match status" value="1"/>
</dbReference>
<protein>
    <recommendedName>
        <fullName evidence="2">Cell shape-determining protein MreC</fullName>
    </recommendedName>
    <alternativeName>
        <fullName evidence="4">Cell shape protein MreC</fullName>
    </alternativeName>
</protein>
<accession>A0A2H0W9Y3</accession>
<keyword evidence="5" id="KW-0175">Coiled coil</keyword>
<dbReference type="AlphaFoldDB" id="A0A2H0W9Y3"/>
<evidence type="ECO:0000259" key="7">
    <source>
        <dbReference type="Pfam" id="PF04085"/>
    </source>
</evidence>
<evidence type="ECO:0000313" key="8">
    <source>
        <dbReference type="EMBL" id="PIS09480.1"/>
    </source>
</evidence>
<comment type="similarity">
    <text evidence="1">Belongs to the MreC family.</text>
</comment>
<evidence type="ECO:0000313" key="9">
    <source>
        <dbReference type="Proteomes" id="UP000230093"/>
    </source>
</evidence>
<dbReference type="InterPro" id="IPR042175">
    <property type="entry name" value="Cell/Rod_MreC_2"/>
</dbReference>
<keyword evidence="6" id="KW-1133">Transmembrane helix</keyword>
<dbReference type="InterPro" id="IPR055342">
    <property type="entry name" value="MreC_beta-barrel_core"/>
</dbReference>
<organism evidence="8 9">
    <name type="scientific">Candidatus Beckwithbacteria bacterium CG10_big_fil_rev_8_21_14_0_10_34_10</name>
    <dbReference type="NCBI Taxonomy" id="1974495"/>
    <lineage>
        <taxon>Bacteria</taxon>
        <taxon>Candidatus Beckwithiibacteriota</taxon>
    </lineage>
</organism>
<keyword evidence="6" id="KW-0472">Membrane</keyword>
<dbReference type="EMBL" id="PEZT01000008">
    <property type="protein sequence ID" value="PIS09480.1"/>
    <property type="molecule type" value="Genomic_DNA"/>
</dbReference>
<gene>
    <name evidence="8" type="ORF">COT75_01265</name>
</gene>
<evidence type="ECO:0000256" key="2">
    <source>
        <dbReference type="ARBA" id="ARBA00013855"/>
    </source>
</evidence>
<reference evidence="9" key="1">
    <citation type="submission" date="2017-09" db="EMBL/GenBank/DDBJ databases">
        <title>Depth-based differentiation of microbial function through sediment-hosted aquifers and enrichment of novel symbionts in the deep terrestrial subsurface.</title>
        <authorList>
            <person name="Probst A.J."/>
            <person name="Ladd B."/>
            <person name="Jarett J.K."/>
            <person name="Geller-Mcgrath D.E."/>
            <person name="Sieber C.M.K."/>
            <person name="Emerson J.B."/>
            <person name="Anantharaman K."/>
            <person name="Thomas B.C."/>
            <person name="Malmstrom R."/>
            <person name="Stieglmeier M."/>
            <person name="Klingl A."/>
            <person name="Woyke T."/>
            <person name="Ryan C.M."/>
            <person name="Banfield J.F."/>
        </authorList>
    </citation>
    <scope>NUCLEOTIDE SEQUENCE [LARGE SCALE GENOMIC DNA]</scope>
</reference>
<dbReference type="Proteomes" id="UP000230093">
    <property type="component" value="Unassembled WGS sequence"/>
</dbReference>
<name>A0A2H0W9Y3_9BACT</name>
<dbReference type="InterPro" id="IPR042177">
    <property type="entry name" value="Cell/Rod_1"/>
</dbReference>
<dbReference type="PANTHER" id="PTHR34138">
    <property type="entry name" value="CELL SHAPE-DETERMINING PROTEIN MREC"/>
    <property type="match status" value="1"/>
</dbReference>
<evidence type="ECO:0000256" key="1">
    <source>
        <dbReference type="ARBA" id="ARBA00009369"/>
    </source>
</evidence>
<keyword evidence="6" id="KW-0812">Transmembrane</keyword>
<evidence type="ECO:0000256" key="4">
    <source>
        <dbReference type="ARBA" id="ARBA00032089"/>
    </source>
</evidence>
<evidence type="ECO:0000256" key="3">
    <source>
        <dbReference type="ARBA" id="ARBA00022960"/>
    </source>
</evidence>
<dbReference type="PANTHER" id="PTHR34138:SF1">
    <property type="entry name" value="CELL SHAPE-DETERMINING PROTEIN MREC"/>
    <property type="match status" value="1"/>
</dbReference>
<proteinExistence type="inferred from homology"/>
<evidence type="ECO:0000256" key="6">
    <source>
        <dbReference type="SAM" id="Phobius"/>
    </source>
</evidence>
<feature type="coiled-coil region" evidence="5">
    <location>
        <begin position="74"/>
        <end position="101"/>
    </location>
</feature>